<comment type="catalytic activity">
    <reaction evidence="1 8">
        <text>Hydrolysis of terminal non-reducing beta-D-galactose residues in beta-D-galactosides.</text>
        <dbReference type="EC" id="3.2.1.23"/>
    </reaction>
</comment>
<evidence type="ECO:0000256" key="5">
    <source>
        <dbReference type="ARBA" id="ARBA00022801"/>
    </source>
</evidence>
<keyword evidence="7 8" id="KW-0326">Glycosidase</keyword>
<comment type="caution">
    <text evidence="12">The sequence shown here is derived from an EMBL/GenBank/DDBJ whole genome shotgun (WGS) entry which is preliminary data.</text>
</comment>
<keyword evidence="4" id="KW-0479">Metal-binding</keyword>
<feature type="domain" description="Glycoside hydrolase family 42 N-terminal" evidence="9">
    <location>
        <begin position="7"/>
        <end position="390"/>
    </location>
</feature>
<evidence type="ECO:0000256" key="1">
    <source>
        <dbReference type="ARBA" id="ARBA00001412"/>
    </source>
</evidence>
<evidence type="ECO:0000259" key="11">
    <source>
        <dbReference type="Pfam" id="PF08533"/>
    </source>
</evidence>
<sequence>MLYGVSYYPEYQPFDRLEQDVEMMRAAGINYARLADSIWTLCEPAEGQVDVSWLGPVLDALHAAGIKVVLCTPTYAIPAWFAKRYPDSMNRRLDGTPLPYGDRQNVDFTDPTYRRLTERLIRALLDAYAQHPALVGVQVDNETGGRPIATPRAFAEFVRRLEEKFGDVETVNEVWGLNYWSHRLGSFDELWAPVGNTNPGYDLEWRRYQADLVAEFLDWQARIVREYLRPDQFVTHDVVGAHGLPHADRKKIGDVVDIAAENTPHHTQDHLAHPPVGGHATYHDPDGVHGAYQLYIRGDMARASGHQNFLVTEMNPISVGGAGHTYTAYDGQWRLAAYTCISRGANAVAYWHWHSLHYGNETYSHGILNHDLEANRCYDEVARTGHELQRVGDRLTDLAPAAEVAFLYSPDSRYAMVSQPALSEPGSMRPDRRSYERIFNAFYRAYFDERAQIAVTHEVPDLAGHPVAVVPALYIADDATLDALVGYAEDGGHLVLSFRSGYADTFARARWERAPGRLRAAVGAGYNLYSNVERPIAVRADGDADLTLPADAAATAWMDELVLEGATPLVHYDHHTFHRFPAVVTHEVGRGRVTYVGTLPNAPLGREVARWVLDAAGVERAGTGLPEPVRVNRATTAGGEVLTFVSNFGHEPLEVPSPTAGTDLLSGDPVTDGQVLALDPWDVRIIDARA</sequence>
<dbReference type="Gene3D" id="3.40.50.880">
    <property type="match status" value="1"/>
</dbReference>
<dbReference type="EC" id="3.2.1.23" evidence="3 8"/>
<evidence type="ECO:0000256" key="2">
    <source>
        <dbReference type="ARBA" id="ARBA00005940"/>
    </source>
</evidence>
<dbReference type="PIRSF" id="PIRSF001084">
    <property type="entry name" value="B-galactosidase"/>
    <property type="match status" value="1"/>
</dbReference>
<dbReference type="InterPro" id="IPR029062">
    <property type="entry name" value="Class_I_gatase-like"/>
</dbReference>
<accession>A0ABW2QAE2</accession>
<proteinExistence type="inferred from homology"/>
<protein>
    <recommendedName>
        <fullName evidence="3 8">Beta-galactosidase</fullName>
        <shortName evidence="8">Beta-gal</shortName>
        <ecNumber evidence="3 8">3.2.1.23</ecNumber>
    </recommendedName>
</protein>
<reference evidence="13" key="1">
    <citation type="journal article" date="2019" name="Int. J. Syst. Evol. Microbiol.">
        <title>The Global Catalogue of Microorganisms (GCM) 10K type strain sequencing project: providing services to taxonomists for standard genome sequencing and annotation.</title>
        <authorList>
            <consortium name="The Broad Institute Genomics Platform"/>
            <consortium name="The Broad Institute Genome Sequencing Center for Infectious Disease"/>
            <person name="Wu L."/>
            <person name="Ma J."/>
        </authorList>
    </citation>
    <scope>NUCLEOTIDE SEQUENCE [LARGE SCALE GENOMIC DNA]</scope>
    <source>
        <strain evidence="13">JCM 1490</strain>
    </source>
</reference>
<dbReference type="Pfam" id="PF08533">
    <property type="entry name" value="Glyco_hydro_42C"/>
    <property type="match status" value="1"/>
</dbReference>
<dbReference type="Proteomes" id="UP001596455">
    <property type="component" value="Unassembled WGS sequence"/>
</dbReference>
<dbReference type="InterPro" id="IPR013529">
    <property type="entry name" value="Glyco_hydro_42_N"/>
</dbReference>
<dbReference type="Pfam" id="PF08532">
    <property type="entry name" value="Glyco_hydro_42M"/>
    <property type="match status" value="1"/>
</dbReference>
<comment type="similarity">
    <text evidence="2 8">Belongs to the glycosyl hydrolase 42 family.</text>
</comment>
<evidence type="ECO:0000256" key="4">
    <source>
        <dbReference type="ARBA" id="ARBA00022723"/>
    </source>
</evidence>
<dbReference type="RefSeq" id="WP_382395771.1">
    <property type="nucleotide sequence ID" value="NZ_JBHTCQ010000003.1"/>
</dbReference>
<dbReference type="CDD" id="cd03143">
    <property type="entry name" value="A4_beta-galactosidase_middle_domain"/>
    <property type="match status" value="1"/>
</dbReference>
<evidence type="ECO:0000256" key="8">
    <source>
        <dbReference type="PIRNR" id="PIRNR001084"/>
    </source>
</evidence>
<dbReference type="Gene3D" id="3.20.20.80">
    <property type="entry name" value="Glycosidases"/>
    <property type="match status" value="1"/>
</dbReference>
<dbReference type="SUPFAM" id="SSF51445">
    <property type="entry name" value="(Trans)glycosidases"/>
    <property type="match status" value="1"/>
</dbReference>
<dbReference type="InterPro" id="IPR013739">
    <property type="entry name" value="Beta_galactosidase_C"/>
</dbReference>
<dbReference type="GO" id="GO:0004565">
    <property type="term" value="F:beta-galactosidase activity"/>
    <property type="evidence" value="ECO:0007669"/>
    <property type="project" value="UniProtKB-EC"/>
</dbReference>
<dbReference type="Gene3D" id="2.60.40.1180">
    <property type="entry name" value="Golgi alpha-mannosidase II"/>
    <property type="match status" value="1"/>
</dbReference>
<evidence type="ECO:0000313" key="12">
    <source>
        <dbReference type="EMBL" id="MFC7406404.1"/>
    </source>
</evidence>
<dbReference type="InterPro" id="IPR017853">
    <property type="entry name" value="GH"/>
</dbReference>
<evidence type="ECO:0000256" key="6">
    <source>
        <dbReference type="ARBA" id="ARBA00022833"/>
    </source>
</evidence>
<dbReference type="PANTHER" id="PTHR36447">
    <property type="entry name" value="BETA-GALACTOSIDASE GANA"/>
    <property type="match status" value="1"/>
</dbReference>
<dbReference type="InterPro" id="IPR013738">
    <property type="entry name" value="Beta_galactosidase_Trimer"/>
</dbReference>
<evidence type="ECO:0000259" key="9">
    <source>
        <dbReference type="Pfam" id="PF02449"/>
    </source>
</evidence>
<keyword evidence="5 8" id="KW-0378">Hydrolase</keyword>
<dbReference type="InterPro" id="IPR003476">
    <property type="entry name" value="Glyco_hydro_42"/>
</dbReference>
<dbReference type="PANTHER" id="PTHR36447:SF2">
    <property type="entry name" value="BETA-GALACTOSIDASE YESZ"/>
    <property type="match status" value="1"/>
</dbReference>
<keyword evidence="13" id="KW-1185">Reference proteome</keyword>
<keyword evidence="6" id="KW-0862">Zinc</keyword>
<gene>
    <name evidence="12" type="ORF">ACFQQL_14900</name>
</gene>
<evidence type="ECO:0000313" key="13">
    <source>
        <dbReference type="Proteomes" id="UP001596455"/>
    </source>
</evidence>
<feature type="domain" description="Beta-galactosidase trimerisation" evidence="10">
    <location>
        <begin position="402"/>
        <end position="618"/>
    </location>
</feature>
<evidence type="ECO:0000256" key="3">
    <source>
        <dbReference type="ARBA" id="ARBA00012756"/>
    </source>
</evidence>
<feature type="domain" description="Beta-galactosidase C-terminal" evidence="11">
    <location>
        <begin position="630"/>
        <end position="686"/>
    </location>
</feature>
<organism evidence="12 13">
    <name type="scientific">Georgenia alba</name>
    <dbReference type="NCBI Taxonomy" id="2233858"/>
    <lineage>
        <taxon>Bacteria</taxon>
        <taxon>Bacillati</taxon>
        <taxon>Actinomycetota</taxon>
        <taxon>Actinomycetes</taxon>
        <taxon>Micrococcales</taxon>
        <taxon>Bogoriellaceae</taxon>
        <taxon>Georgenia</taxon>
    </lineage>
</organism>
<dbReference type="InterPro" id="IPR013780">
    <property type="entry name" value="Glyco_hydro_b"/>
</dbReference>
<dbReference type="EMBL" id="JBHTCQ010000003">
    <property type="protein sequence ID" value="MFC7406404.1"/>
    <property type="molecule type" value="Genomic_DNA"/>
</dbReference>
<evidence type="ECO:0000259" key="10">
    <source>
        <dbReference type="Pfam" id="PF08532"/>
    </source>
</evidence>
<dbReference type="SUPFAM" id="SSF52317">
    <property type="entry name" value="Class I glutamine amidotransferase-like"/>
    <property type="match status" value="1"/>
</dbReference>
<dbReference type="Pfam" id="PF02449">
    <property type="entry name" value="Glyco_hydro_42"/>
    <property type="match status" value="1"/>
</dbReference>
<evidence type="ECO:0000256" key="7">
    <source>
        <dbReference type="ARBA" id="ARBA00023295"/>
    </source>
</evidence>
<name>A0ABW2QAE2_9MICO</name>